<evidence type="ECO:0000313" key="2">
    <source>
        <dbReference type="EMBL" id="KAF2684106.1"/>
    </source>
</evidence>
<evidence type="ECO:0000256" key="1">
    <source>
        <dbReference type="SAM" id="MobiDB-lite"/>
    </source>
</evidence>
<dbReference type="EMBL" id="MU005582">
    <property type="protein sequence ID" value="KAF2684106.1"/>
    <property type="molecule type" value="Genomic_DNA"/>
</dbReference>
<organism evidence="2 3">
    <name type="scientific">Lentithecium fluviatile CBS 122367</name>
    <dbReference type="NCBI Taxonomy" id="1168545"/>
    <lineage>
        <taxon>Eukaryota</taxon>
        <taxon>Fungi</taxon>
        <taxon>Dikarya</taxon>
        <taxon>Ascomycota</taxon>
        <taxon>Pezizomycotina</taxon>
        <taxon>Dothideomycetes</taxon>
        <taxon>Pleosporomycetidae</taxon>
        <taxon>Pleosporales</taxon>
        <taxon>Massarineae</taxon>
        <taxon>Lentitheciaceae</taxon>
        <taxon>Lentithecium</taxon>
    </lineage>
</organism>
<proteinExistence type="predicted"/>
<gene>
    <name evidence="2" type="ORF">K458DRAFT_272917</name>
</gene>
<name>A0A6G1J0Q5_9PLEO</name>
<accession>A0A6G1J0Q5</accession>
<dbReference type="AlphaFoldDB" id="A0A6G1J0Q5"/>
<dbReference type="OrthoDB" id="3795253at2759"/>
<feature type="region of interest" description="Disordered" evidence="1">
    <location>
        <begin position="1"/>
        <end position="66"/>
    </location>
</feature>
<sequence length="188" mass="19938">QDTLQLPTRGAFPPSTPSGLTPNTRSEAEAALTHNIAAQTDSAAPTTPLHENTNPNEAQKAYRRPFVPIRTSSTNYEAALREAHHQASASSDLSTDTTVPADAVTDRAQVDSPLSWMTPFPPPGQGVVPLNTGVGSGQAEVVKKTRSRGLSLASLGRQQSWSDQDMKHLLQGHLMSEVEGKEAAGYGS</sequence>
<evidence type="ECO:0000313" key="3">
    <source>
        <dbReference type="Proteomes" id="UP000799291"/>
    </source>
</evidence>
<protein>
    <submittedName>
        <fullName evidence="2">Uncharacterized protein</fullName>
    </submittedName>
</protein>
<feature type="non-terminal residue" evidence="2">
    <location>
        <position position="188"/>
    </location>
</feature>
<feature type="compositionally biased region" description="Polar residues" evidence="1">
    <location>
        <begin position="36"/>
        <end position="57"/>
    </location>
</feature>
<feature type="non-terminal residue" evidence="2">
    <location>
        <position position="1"/>
    </location>
</feature>
<reference evidence="2" key="1">
    <citation type="journal article" date="2020" name="Stud. Mycol.">
        <title>101 Dothideomycetes genomes: a test case for predicting lifestyles and emergence of pathogens.</title>
        <authorList>
            <person name="Haridas S."/>
            <person name="Albert R."/>
            <person name="Binder M."/>
            <person name="Bloem J."/>
            <person name="Labutti K."/>
            <person name="Salamov A."/>
            <person name="Andreopoulos B."/>
            <person name="Baker S."/>
            <person name="Barry K."/>
            <person name="Bills G."/>
            <person name="Bluhm B."/>
            <person name="Cannon C."/>
            <person name="Castanera R."/>
            <person name="Culley D."/>
            <person name="Daum C."/>
            <person name="Ezra D."/>
            <person name="Gonzalez J."/>
            <person name="Henrissat B."/>
            <person name="Kuo A."/>
            <person name="Liang C."/>
            <person name="Lipzen A."/>
            <person name="Lutzoni F."/>
            <person name="Magnuson J."/>
            <person name="Mondo S."/>
            <person name="Nolan M."/>
            <person name="Ohm R."/>
            <person name="Pangilinan J."/>
            <person name="Park H.-J."/>
            <person name="Ramirez L."/>
            <person name="Alfaro M."/>
            <person name="Sun H."/>
            <person name="Tritt A."/>
            <person name="Yoshinaga Y."/>
            <person name="Zwiers L.-H."/>
            <person name="Turgeon B."/>
            <person name="Goodwin S."/>
            <person name="Spatafora J."/>
            <person name="Crous P."/>
            <person name="Grigoriev I."/>
        </authorList>
    </citation>
    <scope>NUCLEOTIDE SEQUENCE</scope>
    <source>
        <strain evidence="2">CBS 122367</strain>
    </source>
</reference>
<keyword evidence="3" id="KW-1185">Reference proteome</keyword>
<dbReference type="Proteomes" id="UP000799291">
    <property type="component" value="Unassembled WGS sequence"/>
</dbReference>